<feature type="region of interest" description="Disordered" evidence="1">
    <location>
        <begin position="471"/>
        <end position="499"/>
    </location>
</feature>
<dbReference type="GO" id="GO:0060271">
    <property type="term" value="P:cilium assembly"/>
    <property type="evidence" value="ECO:0007669"/>
    <property type="project" value="TreeGrafter"/>
</dbReference>
<dbReference type="Gene3D" id="2.60.40.10">
    <property type="entry name" value="Immunoglobulins"/>
    <property type="match status" value="2"/>
</dbReference>
<feature type="compositionally biased region" description="Low complexity" evidence="1">
    <location>
        <begin position="471"/>
        <end position="483"/>
    </location>
</feature>
<name>A0A7R9F6V7_9NEOP</name>
<organism evidence="2">
    <name type="scientific">Timema bartmani</name>
    <dbReference type="NCBI Taxonomy" id="61472"/>
    <lineage>
        <taxon>Eukaryota</taxon>
        <taxon>Metazoa</taxon>
        <taxon>Ecdysozoa</taxon>
        <taxon>Arthropoda</taxon>
        <taxon>Hexapoda</taxon>
        <taxon>Insecta</taxon>
        <taxon>Pterygota</taxon>
        <taxon>Neoptera</taxon>
        <taxon>Polyneoptera</taxon>
        <taxon>Phasmatodea</taxon>
        <taxon>Timematodea</taxon>
        <taxon>Timematoidea</taxon>
        <taxon>Timematidae</taxon>
        <taxon>Timema</taxon>
    </lineage>
</organism>
<gene>
    <name evidence="2" type="ORF">TBIB3V08_LOCUS9246</name>
</gene>
<dbReference type="AlphaFoldDB" id="A0A7R9F6V7"/>
<evidence type="ECO:0000313" key="2">
    <source>
        <dbReference type="EMBL" id="CAD7446926.1"/>
    </source>
</evidence>
<accession>A0A7R9F6V7</accession>
<dbReference type="PANTHER" id="PTHR45912">
    <property type="entry name" value="CILIA- AND FLAGELLA-ASSOCIATED PROTEIN 47"/>
    <property type="match status" value="1"/>
</dbReference>
<dbReference type="PANTHER" id="PTHR45912:SF3">
    <property type="entry name" value="CILIA- AND FLAGELLA-ASSOCIATED PROTEIN 47"/>
    <property type="match status" value="1"/>
</dbReference>
<dbReference type="GO" id="GO:0005929">
    <property type="term" value="C:cilium"/>
    <property type="evidence" value="ECO:0007669"/>
    <property type="project" value="TreeGrafter"/>
</dbReference>
<protein>
    <submittedName>
        <fullName evidence="2">Uncharacterized protein</fullName>
    </submittedName>
</protein>
<dbReference type="InterPro" id="IPR013783">
    <property type="entry name" value="Ig-like_fold"/>
</dbReference>
<evidence type="ECO:0000256" key="1">
    <source>
        <dbReference type="SAM" id="MobiDB-lite"/>
    </source>
</evidence>
<proteinExistence type="predicted"/>
<reference evidence="2" key="1">
    <citation type="submission" date="2020-11" db="EMBL/GenBank/DDBJ databases">
        <authorList>
            <person name="Tran Van P."/>
        </authorList>
    </citation>
    <scope>NUCLEOTIDE SEQUENCE</scope>
</reference>
<dbReference type="EMBL" id="OD568400">
    <property type="protein sequence ID" value="CAD7446926.1"/>
    <property type="molecule type" value="Genomic_DNA"/>
</dbReference>
<sequence>MWGVVPQQSSKCHVTAHRIRIYQGTLIKVSHAHPVRIQVKVNVILPQLKIFHPHMTGDFTLVNFEPTFLGTERFATMVVQNISAITTSVVVLGEVNGDLVDINQGNKEADQFSVFTVAPFEGRLEPFEGRIYTVYFKPLTKKAPTTGWQRDAEKRCITEDYLVFMRLIRVQCVGIAELEKSVDNYLISIDHGNVDIDLNGMMTTVSGEIEESNFRKTPFTEVSTLMMTKGTVDKVVRLCLHGLGVYPELELQPTAIDFGTVQVGAIETRVLRLTNPCCLPLTYRYRKVACLEVKPAWATLRANSALEVVVSTVHTSLVLELLSPECPSIKDSKYMVVGHRTLTVSYNAPSVTILPKIVFNLGISPLRGNEVGFLTGDVRFDMDVPKPRGAMIRADLTETSPWPRLETCDVMERGEPEDRATWTGVKVPLQCQGQLFLIDSGLSEMDSDVMNRGEIKIILTLSPSTLGSLRSVLSSPSSDSSESQCRRTQAGKRSVAKPP</sequence>